<dbReference type="EMBL" id="SNYK01000001">
    <property type="protein sequence ID" value="TDQ39993.1"/>
    <property type="molecule type" value="Genomic_DNA"/>
</dbReference>
<comment type="caution">
    <text evidence="2">The sequence shown here is derived from an EMBL/GenBank/DDBJ whole genome shotgun (WGS) entry which is preliminary data.</text>
</comment>
<dbReference type="InterPro" id="IPR032608">
    <property type="entry name" value="DUF4892"/>
</dbReference>
<reference evidence="2 3" key="1">
    <citation type="submission" date="2019-03" db="EMBL/GenBank/DDBJ databases">
        <title>Genomic Encyclopedia of Type Strains, Phase IV (KMG-IV): sequencing the most valuable type-strain genomes for metagenomic binning, comparative biology and taxonomic classification.</title>
        <authorList>
            <person name="Goeker M."/>
        </authorList>
    </citation>
    <scope>NUCLEOTIDE SEQUENCE [LARGE SCALE GENOMIC DNA]</scope>
    <source>
        <strain evidence="2 3">DSM 28679</strain>
    </source>
</reference>
<dbReference type="AlphaFoldDB" id="A0A4R6U590"/>
<sequence>MTIRIGFLFAVVSTLYAGPLAAAQTVLDAVSQLPSLVDSRLLEQTAGQPAEKIYPLGSVRRISGQLRFSDELTVRGERHRATWQLSAVHAADSAFTQGRELLQAAGARLLYWCQGRDCGPSNLWANAVFDNARLYGPDERQLYALLAGASGQELFALYAVTRGNGRGMLHVEQFMTDELPDGLYPAAATLLLQLQTDQRLELTGNQGEIRAEIPQLARALNRDSSLRVVLSGAQAASWREQLVSAGVRATRMELGEETGAATRMDVLP</sequence>
<evidence type="ECO:0000313" key="2">
    <source>
        <dbReference type="EMBL" id="TDQ39993.1"/>
    </source>
</evidence>
<keyword evidence="1" id="KW-0732">Signal</keyword>
<evidence type="ECO:0000313" key="3">
    <source>
        <dbReference type="Proteomes" id="UP000294575"/>
    </source>
</evidence>
<dbReference type="Proteomes" id="UP000294575">
    <property type="component" value="Unassembled WGS sequence"/>
</dbReference>
<dbReference type="RefSeq" id="WP_166627810.1">
    <property type="nucleotide sequence ID" value="NZ_LNJZ01000007.1"/>
</dbReference>
<gene>
    <name evidence="2" type="ORF">DFQ45_101125</name>
</gene>
<proteinExistence type="predicted"/>
<feature type="chain" id="PRO_5020941949" evidence="1">
    <location>
        <begin position="23"/>
        <end position="268"/>
    </location>
</feature>
<feature type="signal peptide" evidence="1">
    <location>
        <begin position="1"/>
        <end position="22"/>
    </location>
</feature>
<accession>A0A4R6U590</accession>
<organism evidence="2 3">
    <name type="scientific">Thiopseudomonas denitrificans</name>
    <dbReference type="NCBI Taxonomy" id="1501432"/>
    <lineage>
        <taxon>Bacteria</taxon>
        <taxon>Pseudomonadati</taxon>
        <taxon>Pseudomonadota</taxon>
        <taxon>Gammaproteobacteria</taxon>
        <taxon>Pseudomonadales</taxon>
        <taxon>Pseudomonadaceae</taxon>
        <taxon>Thiopseudomonas</taxon>
    </lineage>
</organism>
<dbReference type="Pfam" id="PF16234">
    <property type="entry name" value="DUF4892"/>
    <property type="match status" value="1"/>
</dbReference>
<protein>
    <submittedName>
        <fullName evidence="2">Uncharacterized protein DUF4892</fullName>
    </submittedName>
</protein>
<evidence type="ECO:0000256" key="1">
    <source>
        <dbReference type="SAM" id="SignalP"/>
    </source>
</evidence>
<name>A0A4R6U590_9GAMM</name>
<keyword evidence="3" id="KW-1185">Reference proteome</keyword>